<evidence type="ECO:0000313" key="7">
    <source>
        <dbReference type="EMBL" id="CAG8437770.1"/>
    </source>
</evidence>
<evidence type="ECO:0000256" key="6">
    <source>
        <dbReference type="SAM" id="Phobius"/>
    </source>
</evidence>
<comment type="caution">
    <text evidence="7">The sequence shown here is derived from an EMBL/GenBank/DDBJ whole genome shotgun (WGS) entry which is preliminary data.</text>
</comment>
<comment type="similarity">
    <text evidence="2">Belongs to the CorA metal ion transporter (MIT) (TC 1.A.35) family.</text>
</comment>
<evidence type="ECO:0000256" key="4">
    <source>
        <dbReference type="ARBA" id="ARBA00022989"/>
    </source>
</evidence>
<accession>A0A9N8V2X4</accession>
<evidence type="ECO:0000256" key="3">
    <source>
        <dbReference type="ARBA" id="ARBA00022692"/>
    </source>
</evidence>
<dbReference type="Proteomes" id="UP000789831">
    <property type="component" value="Unassembled WGS sequence"/>
</dbReference>
<dbReference type="SUPFAM" id="SSF143865">
    <property type="entry name" value="CorA soluble domain-like"/>
    <property type="match status" value="1"/>
</dbReference>
<dbReference type="GO" id="GO:0016020">
    <property type="term" value="C:membrane"/>
    <property type="evidence" value="ECO:0007669"/>
    <property type="project" value="UniProtKB-SubCell"/>
</dbReference>
<feature type="transmembrane region" description="Helical" evidence="6">
    <location>
        <begin position="454"/>
        <end position="473"/>
    </location>
</feature>
<dbReference type="PANTHER" id="PTHR21535:SF51">
    <property type="entry name" value="MANGANESE RESISTANCE PROTEIN MNR2"/>
    <property type="match status" value="1"/>
</dbReference>
<keyword evidence="3 6" id="KW-0812">Transmembrane</keyword>
<dbReference type="Pfam" id="PF01544">
    <property type="entry name" value="CorA"/>
    <property type="match status" value="1"/>
</dbReference>
<keyword evidence="4 6" id="KW-1133">Transmembrane helix</keyword>
<dbReference type="PANTHER" id="PTHR21535">
    <property type="entry name" value="MAGNESIUM AND COBALT TRANSPORT PROTEIN/MITOCHONDRIAL IMPORT INNER MEMBRANE TRANSLOCASE SUBUNIT TIM8"/>
    <property type="match status" value="1"/>
</dbReference>
<dbReference type="AlphaFoldDB" id="A0A9N8V2X4"/>
<dbReference type="Gene3D" id="3.30.460.20">
    <property type="entry name" value="CorA soluble domain-like"/>
    <property type="match status" value="1"/>
</dbReference>
<dbReference type="GO" id="GO:0010961">
    <property type="term" value="P:intracellular magnesium ion homeostasis"/>
    <property type="evidence" value="ECO:0007669"/>
    <property type="project" value="TreeGrafter"/>
</dbReference>
<dbReference type="InterPro" id="IPR002523">
    <property type="entry name" value="MgTranspt_CorA/ZnTranspt_ZntB"/>
</dbReference>
<dbReference type="Gene3D" id="1.20.58.340">
    <property type="entry name" value="Magnesium transport protein CorA, transmembrane region"/>
    <property type="match status" value="2"/>
</dbReference>
<keyword evidence="8" id="KW-1185">Reference proteome</keyword>
<reference evidence="7" key="1">
    <citation type="submission" date="2021-06" db="EMBL/GenBank/DDBJ databases">
        <authorList>
            <person name="Kallberg Y."/>
            <person name="Tangrot J."/>
            <person name="Rosling A."/>
        </authorList>
    </citation>
    <scope>NUCLEOTIDE SEQUENCE</scope>
    <source>
        <strain evidence="7">MT106</strain>
    </source>
</reference>
<evidence type="ECO:0000256" key="5">
    <source>
        <dbReference type="ARBA" id="ARBA00023136"/>
    </source>
</evidence>
<dbReference type="InterPro" id="IPR045861">
    <property type="entry name" value="CorA_cytoplasmic_dom"/>
</dbReference>
<comment type="subcellular location">
    <subcellularLocation>
        <location evidence="1">Membrane</location>
        <topology evidence="1">Multi-pass membrane protein</topology>
    </subcellularLocation>
</comment>
<dbReference type="EMBL" id="CAJVPL010000043">
    <property type="protein sequence ID" value="CAG8437770.1"/>
    <property type="molecule type" value="Genomic_DNA"/>
</dbReference>
<evidence type="ECO:0000256" key="1">
    <source>
        <dbReference type="ARBA" id="ARBA00004141"/>
    </source>
</evidence>
<gene>
    <name evidence="7" type="ORF">AGERDE_LOCUS800</name>
</gene>
<proteinExistence type="inferred from homology"/>
<dbReference type="GO" id="GO:0015095">
    <property type="term" value="F:magnesium ion transmembrane transporter activity"/>
    <property type="evidence" value="ECO:0007669"/>
    <property type="project" value="InterPro"/>
</dbReference>
<sequence>MSNDERLADSYVSSPIEIVSNEERGGIEQQPHSTATDMEPLSCVVTTNHDRPELRIHTMTPPSSNFLEESKAQLLMNRKGSLVEEDVCFPGNSLNTQEGIDYQVLEEYLLETKAIRKEGASEEDFRMMSPIQKAPTFNFQGKLGRKLSFYSDRIKPAAEDLKEQLRYTFYSVATGSIRARSLSDIASEDTTLSELLKKGTFWLDILKPTESEMRMLSRIFHIHPLTVEDIFTEESREKCELFKNYYFICFRTLNFNSQNSGDLDPLSIYNVVLREGILSFHFEQTPHARNVKHRIKQLKDFIKVTPDWINYAIMDDITDSIAPIILGIESETETVDQLVMILKESEQSDMLRRIGNCKRKVLLLLRLLSTKADVIRGLMKRCEDRLLLSAAGEKNGLGDVSLYLGDVQDHIITMLQTLNHCEKILDRSHTNYLAQISIEITKLSNLTNDAIGKLTTYATIIVPLNLIPGFWGMNVKVPGRDQDDLIWFFWIVCSLLFCGILAAMIARRAGFMQ</sequence>
<protein>
    <submittedName>
        <fullName evidence="7">10136_t:CDS:1</fullName>
    </submittedName>
</protein>
<dbReference type="SUPFAM" id="SSF144083">
    <property type="entry name" value="Magnesium transport protein CorA, transmembrane region"/>
    <property type="match status" value="1"/>
</dbReference>
<evidence type="ECO:0000313" key="8">
    <source>
        <dbReference type="Proteomes" id="UP000789831"/>
    </source>
</evidence>
<dbReference type="CDD" id="cd12829">
    <property type="entry name" value="Alr1p-like"/>
    <property type="match status" value="1"/>
</dbReference>
<dbReference type="InterPro" id="IPR044089">
    <property type="entry name" value="Alr1-like"/>
</dbReference>
<keyword evidence="5 6" id="KW-0472">Membrane</keyword>
<name>A0A9N8V2X4_9GLOM</name>
<organism evidence="7 8">
    <name type="scientific">Ambispora gerdemannii</name>
    <dbReference type="NCBI Taxonomy" id="144530"/>
    <lineage>
        <taxon>Eukaryota</taxon>
        <taxon>Fungi</taxon>
        <taxon>Fungi incertae sedis</taxon>
        <taxon>Mucoromycota</taxon>
        <taxon>Glomeromycotina</taxon>
        <taxon>Glomeromycetes</taxon>
        <taxon>Archaeosporales</taxon>
        <taxon>Ambisporaceae</taxon>
        <taxon>Ambispora</taxon>
    </lineage>
</organism>
<feature type="transmembrane region" description="Helical" evidence="6">
    <location>
        <begin position="485"/>
        <end position="506"/>
    </location>
</feature>
<dbReference type="OrthoDB" id="29879at2759"/>
<dbReference type="InterPro" id="IPR045863">
    <property type="entry name" value="CorA_TM1_TM2"/>
</dbReference>
<evidence type="ECO:0000256" key="2">
    <source>
        <dbReference type="ARBA" id="ARBA00009765"/>
    </source>
</evidence>